<dbReference type="Pfam" id="PF00724">
    <property type="entry name" value="Oxidored_FMN"/>
    <property type="match status" value="1"/>
</dbReference>
<evidence type="ECO:0000259" key="1">
    <source>
        <dbReference type="Pfam" id="PF00724"/>
    </source>
</evidence>
<gene>
    <name evidence="2" type="ORF">PUND_14596</name>
</gene>
<dbReference type="CDD" id="cd02933">
    <property type="entry name" value="OYE_like_FMN"/>
    <property type="match status" value="1"/>
</dbReference>
<organism evidence="2 3">
    <name type="scientific">Pseudoalteromonas undina</name>
    <dbReference type="NCBI Taxonomy" id="43660"/>
    <lineage>
        <taxon>Bacteria</taxon>
        <taxon>Pseudomonadati</taxon>
        <taxon>Pseudomonadota</taxon>
        <taxon>Gammaproteobacteria</taxon>
        <taxon>Alteromonadales</taxon>
        <taxon>Pseudoalteromonadaceae</taxon>
        <taxon>Pseudoalteromonas</taxon>
    </lineage>
</organism>
<dbReference type="NCBIfam" id="NF007899">
    <property type="entry name" value="PRK10605.1"/>
    <property type="match status" value="1"/>
</dbReference>
<dbReference type="PANTHER" id="PTHR22893:SF135">
    <property type="entry name" value="NAD(P)H:FLAVIN OXIDOREDUCTASE SYE2"/>
    <property type="match status" value="1"/>
</dbReference>
<dbReference type="Gene3D" id="3.20.20.70">
    <property type="entry name" value="Aldolase class I"/>
    <property type="match status" value="1"/>
</dbReference>
<dbReference type="InterPro" id="IPR013785">
    <property type="entry name" value="Aldolase_TIM"/>
</dbReference>
<feature type="domain" description="NADH:flavin oxidoreductase/NADH oxidase N-terminal" evidence="1">
    <location>
        <begin position="6"/>
        <end position="342"/>
    </location>
</feature>
<dbReference type="Proteomes" id="UP000016534">
    <property type="component" value="Unassembled WGS sequence"/>
</dbReference>
<evidence type="ECO:0000313" key="2">
    <source>
        <dbReference type="EMBL" id="ERG59988.1"/>
    </source>
</evidence>
<comment type="caution">
    <text evidence="2">The sequence shown here is derived from an EMBL/GenBank/DDBJ whole genome shotgun (WGS) entry which is preliminary data.</text>
</comment>
<protein>
    <submittedName>
        <fullName evidence="2">N-ethylmaleimide reductase</fullName>
    </submittedName>
</protein>
<accession>A0ABN0NFA1</accession>
<keyword evidence="3" id="KW-1185">Reference proteome</keyword>
<name>A0ABN0NFA1_9GAMM</name>
<dbReference type="InterPro" id="IPR001155">
    <property type="entry name" value="OxRdtase_FMN_N"/>
</dbReference>
<proteinExistence type="predicted"/>
<reference evidence="2" key="2">
    <citation type="submission" date="2013-04" db="EMBL/GenBank/DDBJ databases">
        <title>Genome sequence of Pseudoalteromonas undina.</title>
        <authorList>
            <person name="Xie B.-B."/>
            <person name="Rong J.-C."/>
            <person name="Qin Q.-L."/>
            <person name="Shu Y.-L."/>
            <person name="Zhang Y.-Z."/>
        </authorList>
    </citation>
    <scope>NUCLEOTIDE SEQUENCE</scope>
    <source>
        <strain evidence="2">NCIMB 2128</strain>
    </source>
</reference>
<evidence type="ECO:0000313" key="3">
    <source>
        <dbReference type="Proteomes" id="UP000016534"/>
    </source>
</evidence>
<dbReference type="InterPro" id="IPR045247">
    <property type="entry name" value="Oye-like"/>
</dbReference>
<dbReference type="EMBL" id="AHCF02000035">
    <property type="protein sequence ID" value="ERG59988.1"/>
    <property type="molecule type" value="Genomic_DNA"/>
</dbReference>
<dbReference type="PANTHER" id="PTHR22893">
    <property type="entry name" value="NADH OXIDOREDUCTASE-RELATED"/>
    <property type="match status" value="1"/>
</dbReference>
<reference evidence="2" key="1">
    <citation type="journal article" date="2012" name="J. Bacteriol.">
        <title>Genome sequences of type strains of seven species of the marine bacterium Pseudoalteromonas.</title>
        <authorList>
            <person name="Xie B.B."/>
            <person name="Shu Y.L."/>
            <person name="Qin Q.L."/>
            <person name="Rong J.C."/>
            <person name="Zhang X.Y."/>
            <person name="Chen X.L."/>
            <person name="Shi M."/>
            <person name="He H.L."/>
            <person name="Zhou B.C."/>
            <person name="Zhang Y.Z."/>
        </authorList>
    </citation>
    <scope>NUCLEOTIDE SEQUENCE [LARGE SCALE GENOMIC DNA]</scope>
    <source>
        <strain evidence="2">NCIMB 2128</strain>
    </source>
</reference>
<sequence length="366" mass="40062">MSIESLFEVKTLGGMVTQNRIVMAPMTRSRTAQPGDIPTELMATYYAQRATAGLIISEATQISAQGKGYSFTPGIYTQEQIEGWKQVTQAVHKEGGKIFLQLWHVGRMSHSSFHHDGTPVAPSALAPDAQVWVVGDDGEGRMLDCPTPRALSVKEIKEIVNDYKQAAINAIEAGFDGVEIHGGNGYLIDQFLRRSANKRTDEYGGSQENRIRFACEIIGAISNAIGAHKVGIRLAPFITQRGMGDSEAIDTILLAAKQFEQIGIAYIHLAEADWDDAPTVTPEFRVALRQYFSGAIIVAGNYTEHSGAQLIEQGLVDYIAFGRRFIANPDLPYRIQEQLPLNTITDGSTLFGGTAKGYTDYPAYQK</sequence>
<dbReference type="SUPFAM" id="SSF51395">
    <property type="entry name" value="FMN-linked oxidoreductases"/>
    <property type="match status" value="1"/>
</dbReference>